<dbReference type="EMBL" id="JPRL01000001">
    <property type="protein sequence ID" value="KFF04228.1"/>
    <property type="molecule type" value="Genomic_DNA"/>
</dbReference>
<dbReference type="InterPro" id="IPR010838">
    <property type="entry name" value="DUF1444"/>
</dbReference>
<comment type="caution">
    <text evidence="1">The sequence shown here is derived from an EMBL/GenBank/DDBJ whole genome shotgun (WGS) entry which is preliminary data.</text>
</comment>
<dbReference type="Pfam" id="PF07285">
    <property type="entry name" value="DUF1444"/>
    <property type="match status" value="2"/>
</dbReference>
<dbReference type="OrthoDB" id="645979at2"/>
<protein>
    <recommendedName>
        <fullName evidence="3">DUF1444 family protein</fullName>
    </recommendedName>
</protein>
<organism evidence="1 2">
    <name type="scientific">Flavobacterium reichenbachii</name>
    <dbReference type="NCBI Taxonomy" id="362418"/>
    <lineage>
        <taxon>Bacteria</taxon>
        <taxon>Pseudomonadati</taxon>
        <taxon>Bacteroidota</taxon>
        <taxon>Flavobacteriia</taxon>
        <taxon>Flavobacteriales</taxon>
        <taxon>Flavobacteriaceae</taxon>
        <taxon>Flavobacterium</taxon>
    </lineage>
</organism>
<dbReference type="AlphaFoldDB" id="A0A085ZIG4"/>
<evidence type="ECO:0008006" key="3">
    <source>
        <dbReference type="Google" id="ProtNLM"/>
    </source>
</evidence>
<gene>
    <name evidence="1" type="ORF">IW19_01230</name>
</gene>
<dbReference type="STRING" id="362418.IW19_01230"/>
<keyword evidence="2" id="KW-1185">Reference proteome</keyword>
<sequence length="544" mass="63897">MFFKKKKKLFSQDEFAKILIEKLTLGIDGLKVNSKTNLEFFTEYKNNKYLFNYNEFYEIYLSDPNSIDAIINGVIKSAFDVHAGTVKVNIEKIFPYIKNKEFVKEYSEDCYEGDNLIRTQLNEEISVFFIEERGDEFYPIQKRDLVDLNYSFEDLRQNAAKNLTNLPNIEKHNTEGLYRIVAGGFFESSFIILDLFLRREFSVIGDIVIAIPTSDTLFVTGSEDEKNLSELRDIIEKLKNEGHSIISNKLFVLNDDNQLVVLEKHLEERLMYQDLQELKQKNEILFEKELLTANKFAELIIKKLSKRIEGIKIISRSRLSINTEYIDRKYGYTYTKCYKDYLKQPHLIDATIDKYLDLPFDFFMRKDIVETKNIFPIFKGKEAVKILSQDLRDFEKLIFERYNEELFIYYIENADKVHRFIRKSDMENLNYSIEDLRAKALENLTAVPEVSIEKGDGLYSVKYKGELASSLILVQLLWNKENFPVRGDIVVAIPNPKAVYVTGSIDQNNIFTINEHIKELKDKEVDIVSDKLFVFRENRFEVLE</sequence>
<dbReference type="eggNOG" id="COG4848">
    <property type="taxonomic scope" value="Bacteria"/>
</dbReference>
<evidence type="ECO:0000313" key="1">
    <source>
        <dbReference type="EMBL" id="KFF04228.1"/>
    </source>
</evidence>
<accession>A0A085ZIG4</accession>
<name>A0A085ZIG4_9FLAO</name>
<reference evidence="1 2" key="1">
    <citation type="submission" date="2014-07" db="EMBL/GenBank/DDBJ databases">
        <title>Genome of Flavobacterium reichenbachii LMG 25512.</title>
        <authorList>
            <person name="Stropko S.J."/>
            <person name="Pipes S.E."/>
            <person name="Newman J.D."/>
        </authorList>
    </citation>
    <scope>NUCLEOTIDE SEQUENCE [LARGE SCALE GENOMIC DNA]</scope>
    <source>
        <strain evidence="1 2">LMG 25512</strain>
    </source>
</reference>
<dbReference type="Proteomes" id="UP000028715">
    <property type="component" value="Unassembled WGS sequence"/>
</dbReference>
<evidence type="ECO:0000313" key="2">
    <source>
        <dbReference type="Proteomes" id="UP000028715"/>
    </source>
</evidence>
<proteinExistence type="predicted"/>
<dbReference type="RefSeq" id="WP_035680191.1">
    <property type="nucleotide sequence ID" value="NZ_JPRL01000001.1"/>
</dbReference>